<keyword evidence="1" id="KW-1133">Transmembrane helix</keyword>
<organism evidence="2 3">
    <name type="scientific">Ruminococcus albus</name>
    <dbReference type="NCBI Taxonomy" id="1264"/>
    <lineage>
        <taxon>Bacteria</taxon>
        <taxon>Bacillati</taxon>
        <taxon>Bacillota</taxon>
        <taxon>Clostridia</taxon>
        <taxon>Eubacteriales</taxon>
        <taxon>Oscillospiraceae</taxon>
        <taxon>Ruminococcus</taxon>
    </lineage>
</organism>
<sequence length="54" mass="6314">MDEKDKKLKTSGKLAVFKNQGVSVLKHLKRRYILLFRALWFIMVVCTFKGVQSI</sequence>
<dbReference type="EMBL" id="FOKQ01000017">
    <property type="protein sequence ID" value="SFC65771.1"/>
    <property type="molecule type" value="Genomic_DNA"/>
</dbReference>
<gene>
    <name evidence="2" type="ORF">SAMN02910406_02124</name>
</gene>
<dbReference type="AlphaFoldDB" id="A0A1I1KYE5"/>
<proteinExistence type="predicted"/>
<evidence type="ECO:0000313" key="2">
    <source>
        <dbReference type="EMBL" id="SFC65771.1"/>
    </source>
</evidence>
<keyword evidence="1" id="KW-0472">Membrane</keyword>
<feature type="transmembrane region" description="Helical" evidence="1">
    <location>
        <begin position="32"/>
        <end position="51"/>
    </location>
</feature>
<keyword evidence="1" id="KW-0812">Transmembrane</keyword>
<reference evidence="2 3" key="1">
    <citation type="submission" date="2016-10" db="EMBL/GenBank/DDBJ databases">
        <authorList>
            <person name="de Groot N.N."/>
        </authorList>
    </citation>
    <scope>NUCLEOTIDE SEQUENCE [LARGE SCALE GENOMIC DNA]</scope>
    <source>
        <strain evidence="2 3">AR67</strain>
    </source>
</reference>
<evidence type="ECO:0000313" key="3">
    <source>
        <dbReference type="Proteomes" id="UP000182192"/>
    </source>
</evidence>
<evidence type="ECO:0000256" key="1">
    <source>
        <dbReference type="SAM" id="Phobius"/>
    </source>
</evidence>
<name>A0A1I1KYE5_RUMAL</name>
<protein>
    <submittedName>
        <fullName evidence="2">Uncharacterized protein</fullName>
    </submittedName>
</protein>
<accession>A0A1I1KYE5</accession>
<dbReference type="Proteomes" id="UP000182192">
    <property type="component" value="Unassembled WGS sequence"/>
</dbReference>